<dbReference type="InterPro" id="IPR043128">
    <property type="entry name" value="Rev_trsase/Diguanyl_cyclase"/>
</dbReference>
<dbReference type="PROSITE" id="PS50173">
    <property type="entry name" value="UMUC"/>
    <property type="match status" value="1"/>
</dbReference>
<keyword evidence="3 15" id="KW-0515">Mutator protein</keyword>
<keyword evidence="13 15" id="KW-0234">DNA repair</keyword>
<evidence type="ECO:0000256" key="13">
    <source>
        <dbReference type="ARBA" id="ARBA00023204"/>
    </source>
</evidence>
<dbReference type="NCBIfam" id="NF002677">
    <property type="entry name" value="PRK02406.1"/>
    <property type="match status" value="1"/>
</dbReference>
<dbReference type="InterPro" id="IPR017961">
    <property type="entry name" value="DNA_pol_Y-fam_little_finger"/>
</dbReference>
<reference evidence="17" key="1">
    <citation type="submission" date="2025-02" db="EMBL/GenBank/DDBJ databases">
        <title>Complete genome sequences of 52 Bacillus and Priestia strains isolated from West-African fermentations and 26 reference strains from the DSMZ collection.</title>
        <authorList>
            <person name="Wiedenbein E.S."/>
            <person name="Canoy T.S."/>
            <person name="Hui Y."/>
            <person name="Parkouda C."/>
            <person name="Dawende C."/>
            <person name="Ametefe E."/>
            <person name="Jespersen L."/>
            <person name="Nielsen D.S."/>
        </authorList>
    </citation>
    <scope>NUCLEOTIDE SEQUENCE</scope>
    <source>
        <strain evidence="17">PRO56</strain>
    </source>
</reference>
<name>A0AAX3RI04_BACIU</name>
<evidence type="ECO:0000313" key="17">
    <source>
        <dbReference type="EMBL" id="WEY83210.1"/>
    </source>
</evidence>
<keyword evidence="4 15" id="KW-0963">Cytoplasm</keyword>
<dbReference type="Gene3D" id="3.30.1490.100">
    <property type="entry name" value="DNA polymerase, Y-family, little finger domain"/>
    <property type="match status" value="1"/>
</dbReference>
<dbReference type="GO" id="GO:0006261">
    <property type="term" value="P:DNA-templated DNA replication"/>
    <property type="evidence" value="ECO:0007669"/>
    <property type="project" value="UniProtKB-UniRule"/>
</dbReference>
<dbReference type="CDD" id="cd03586">
    <property type="entry name" value="PolY_Pol_IV_kappa"/>
    <property type="match status" value="1"/>
</dbReference>
<sequence length="429" mass="48667">MPGKSRIIFHIDMNSFYASVEMAYDPALRGKPVAVAGNVKERKGIVVTCSYEARARGVKTTMPVWQAKRHCPELIVLPPNFDRYRNSSRAMFTILREYTDLVEPVSIDEGYMDMTDTPYSSRALETAKEIQSRLQKELLLPSSIGIAPNKFLAKMASDMKKPLGITILRKRQVPDILWPLPVGEMHGVGKKTAEKLKGLGIHTIGELAAADEHSLKRLLGINGPRLKNKANGIHHAPVDPERIYEFKSVGNSSTLSHDSSDEEELLGVFRKLAASVSDRLQRKEVMASKLFIMIRYADWKTITRSTTLRNPIDQKNDILKEAEHLFFKHWNKNPVRLLGITGTDLVEKEQAYKQLDLFSFNEDAKDEPIQQMMEKLNKKYGTKLIRKGATLKKEESKTKGTSFNKDFFKMKRKAESLEKKGECMVISLL</sequence>
<gene>
    <name evidence="17" type="primary">polYZ</name>
    <name evidence="15" type="synonym">dinB</name>
    <name evidence="17" type="ORF">P5633_12240</name>
</gene>
<dbReference type="FunFam" id="1.10.150.20:FF:000061">
    <property type="entry name" value="DNA polymerase IV"/>
    <property type="match status" value="1"/>
</dbReference>
<dbReference type="EMBL" id="CP120576">
    <property type="protein sequence ID" value="WEY83210.1"/>
    <property type="molecule type" value="Genomic_DNA"/>
</dbReference>
<evidence type="ECO:0000256" key="8">
    <source>
        <dbReference type="ARBA" id="ARBA00022723"/>
    </source>
</evidence>
<dbReference type="InterPro" id="IPR050116">
    <property type="entry name" value="DNA_polymerase-Y"/>
</dbReference>
<evidence type="ECO:0000256" key="10">
    <source>
        <dbReference type="ARBA" id="ARBA00022842"/>
    </source>
</evidence>
<proteinExistence type="inferred from homology"/>
<comment type="function">
    <text evidence="15">Poorly processive, error-prone DNA polymerase involved in untargeted mutagenesis. Copies undamaged DNA at stalled replication forks, which arise in vivo from mismatched or misaligned primer ends. These misaligned primers can be extended by PolIV. Exhibits no 3'-5' exonuclease (proofreading) activity. May be involved in translesional synthesis, in conjunction with the beta clamp from PolIII.</text>
</comment>
<dbReference type="InterPro" id="IPR036775">
    <property type="entry name" value="DNA_pol_Y-fam_lit_finger_sf"/>
</dbReference>
<evidence type="ECO:0000256" key="9">
    <source>
        <dbReference type="ARBA" id="ARBA00022763"/>
    </source>
</evidence>
<evidence type="ECO:0000313" key="18">
    <source>
        <dbReference type="Proteomes" id="UP001214898"/>
    </source>
</evidence>
<keyword evidence="7 15" id="KW-0235">DNA replication</keyword>
<keyword evidence="9 15" id="KW-0227">DNA damage</keyword>
<dbReference type="GO" id="GO:0003684">
    <property type="term" value="F:damaged DNA binding"/>
    <property type="evidence" value="ECO:0007669"/>
    <property type="project" value="InterPro"/>
</dbReference>
<dbReference type="PANTHER" id="PTHR11076">
    <property type="entry name" value="DNA REPAIR POLYMERASE UMUC / TRANSFERASE FAMILY MEMBER"/>
    <property type="match status" value="1"/>
</dbReference>
<dbReference type="Proteomes" id="UP001214898">
    <property type="component" value="Chromosome"/>
</dbReference>
<evidence type="ECO:0000256" key="2">
    <source>
        <dbReference type="ARBA" id="ARBA00010945"/>
    </source>
</evidence>
<comment type="subcellular location">
    <subcellularLocation>
        <location evidence="1 15">Cytoplasm</location>
    </subcellularLocation>
</comment>
<dbReference type="InterPro" id="IPR001126">
    <property type="entry name" value="UmuC"/>
</dbReference>
<keyword evidence="6 15" id="KW-0548">Nucleotidyltransferase</keyword>
<keyword evidence="11 15" id="KW-0239">DNA-directed DNA polymerase</keyword>
<dbReference type="GO" id="GO:0003887">
    <property type="term" value="F:DNA-directed DNA polymerase activity"/>
    <property type="evidence" value="ECO:0007669"/>
    <property type="project" value="UniProtKB-UniRule"/>
</dbReference>
<dbReference type="GO" id="GO:0005829">
    <property type="term" value="C:cytosol"/>
    <property type="evidence" value="ECO:0007669"/>
    <property type="project" value="TreeGrafter"/>
</dbReference>
<comment type="subunit">
    <text evidence="15">Monomer.</text>
</comment>
<dbReference type="InterPro" id="IPR024728">
    <property type="entry name" value="PolY_HhH_motif"/>
</dbReference>
<evidence type="ECO:0000256" key="12">
    <source>
        <dbReference type="ARBA" id="ARBA00023125"/>
    </source>
</evidence>
<feature type="active site" evidence="15">
    <location>
        <position position="109"/>
    </location>
</feature>
<evidence type="ECO:0000256" key="5">
    <source>
        <dbReference type="ARBA" id="ARBA00022679"/>
    </source>
</evidence>
<feature type="binding site" evidence="15">
    <location>
        <position position="108"/>
    </location>
    <ligand>
        <name>Mg(2+)</name>
        <dbReference type="ChEBI" id="CHEBI:18420"/>
    </ligand>
</feature>
<comment type="similarity">
    <text evidence="2 15">Belongs to the DNA polymerase type-Y family.</text>
</comment>
<evidence type="ECO:0000256" key="3">
    <source>
        <dbReference type="ARBA" id="ARBA00022457"/>
    </source>
</evidence>
<organism evidence="17 18">
    <name type="scientific">Bacillus subtilis</name>
    <dbReference type="NCBI Taxonomy" id="1423"/>
    <lineage>
        <taxon>Bacteria</taxon>
        <taxon>Bacillati</taxon>
        <taxon>Bacillota</taxon>
        <taxon>Bacilli</taxon>
        <taxon>Bacillales</taxon>
        <taxon>Bacillaceae</taxon>
        <taxon>Bacillus</taxon>
    </lineage>
</organism>
<feature type="domain" description="UmuC" evidence="16">
    <location>
        <begin position="8"/>
        <end position="189"/>
    </location>
</feature>
<dbReference type="Gene3D" id="3.40.1170.60">
    <property type="match status" value="1"/>
</dbReference>
<evidence type="ECO:0000259" key="16">
    <source>
        <dbReference type="PROSITE" id="PS50173"/>
    </source>
</evidence>
<dbReference type="HAMAP" id="MF_01113">
    <property type="entry name" value="DNApol_IV"/>
    <property type="match status" value="1"/>
</dbReference>
<dbReference type="PANTHER" id="PTHR11076:SF33">
    <property type="entry name" value="DNA POLYMERASE KAPPA"/>
    <property type="match status" value="1"/>
</dbReference>
<comment type="cofactor">
    <cofactor evidence="15">
        <name>Mg(2+)</name>
        <dbReference type="ChEBI" id="CHEBI:18420"/>
    </cofactor>
    <text evidence="15">Binds 2 magnesium ions per subunit.</text>
</comment>
<dbReference type="InterPro" id="IPR043502">
    <property type="entry name" value="DNA/RNA_pol_sf"/>
</dbReference>
<protein>
    <recommendedName>
        <fullName evidence="15">DNA polymerase IV</fullName>
        <shortName evidence="15">Pol IV</shortName>
        <ecNumber evidence="15">2.7.7.7</ecNumber>
    </recommendedName>
</protein>
<dbReference type="InterPro" id="IPR022880">
    <property type="entry name" value="DNApol_IV"/>
</dbReference>
<evidence type="ECO:0000256" key="1">
    <source>
        <dbReference type="ARBA" id="ARBA00004496"/>
    </source>
</evidence>
<dbReference type="Gene3D" id="3.30.70.270">
    <property type="match status" value="1"/>
</dbReference>
<dbReference type="AlphaFoldDB" id="A0AAX3RI04"/>
<keyword evidence="8 15" id="KW-0479">Metal-binding</keyword>
<dbReference type="Pfam" id="PF11799">
    <property type="entry name" value="IMS_C"/>
    <property type="match status" value="1"/>
</dbReference>
<evidence type="ECO:0000256" key="15">
    <source>
        <dbReference type="HAMAP-Rule" id="MF_01113"/>
    </source>
</evidence>
<dbReference type="SUPFAM" id="SSF56672">
    <property type="entry name" value="DNA/RNA polymerases"/>
    <property type="match status" value="1"/>
</dbReference>
<evidence type="ECO:0000256" key="14">
    <source>
        <dbReference type="ARBA" id="ARBA00049244"/>
    </source>
</evidence>
<keyword evidence="10 15" id="KW-0460">Magnesium</keyword>
<dbReference type="SUPFAM" id="SSF100879">
    <property type="entry name" value="Lesion bypass DNA polymerase (Y-family), little finger domain"/>
    <property type="match status" value="1"/>
</dbReference>
<dbReference type="Pfam" id="PF11798">
    <property type="entry name" value="IMS_HHH"/>
    <property type="match status" value="1"/>
</dbReference>
<comment type="catalytic activity">
    <reaction evidence="14 15">
        <text>DNA(n) + a 2'-deoxyribonucleoside 5'-triphosphate = DNA(n+1) + diphosphate</text>
        <dbReference type="Rhea" id="RHEA:22508"/>
        <dbReference type="Rhea" id="RHEA-COMP:17339"/>
        <dbReference type="Rhea" id="RHEA-COMP:17340"/>
        <dbReference type="ChEBI" id="CHEBI:33019"/>
        <dbReference type="ChEBI" id="CHEBI:61560"/>
        <dbReference type="ChEBI" id="CHEBI:173112"/>
        <dbReference type="EC" id="2.7.7.7"/>
    </reaction>
</comment>
<dbReference type="GO" id="GO:0042276">
    <property type="term" value="P:error-prone translesion synthesis"/>
    <property type="evidence" value="ECO:0007669"/>
    <property type="project" value="TreeGrafter"/>
</dbReference>
<dbReference type="NCBIfam" id="NF002492">
    <property type="entry name" value="PRK01810.1"/>
    <property type="match status" value="1"/>
</dbReference>
<evidence type="ECO:0000256" key="7">
    <source>
        <dbReference type="ARBA" id="ARBA00022705"/>
    </source>
</evidence>
<dbReference type="PIRSF" id="PIRSF036603">
    <property type="entry name" value="DPol_eta"/>
    <property type="match status" value="1"/>
</dbReference>
<dbReference type="EC" id="2.7.7.7" evidence="15"/>
<evidence type="ECO:0000256" key="4">
    <source>
        <dbReference type="ARBA" id="ARBA00022490"/>
    </source>
</evidence>
<dbReference type="Pfam" id="PF00817">
    <property type="entry name" value="IMS"/>
    <property type="match status" value="1"/>
</dbReference>
<evidence type="ECO:0000256" key="6">
    <source>
        <dbReference type="ARBA" id="ARBA00022695"/>
    </source>
</evidence>
<dbReference type="FunFam" id="3.40.1170.60:FF:000001">
    <property type="entry name" value="DNA polymerase IV"/>
    <property type="match status" value="1"/>
</dbReference>
<dbReference type="Gene3D" id="1.10.150.20">
    <property type="entry name" value="5' to 3' exonuclease, C-terminal subdomain"/>
    <property type="match status" value="1"/>
</dbReference>
<keyword evidence="12 15" id="KW-0238">DNA-binding</keyword>
<feature type="site" description="Substrate discrimination" evidence="15">
    <location>
        <position position="17"/>
    </location>
</feature>
<keyword evidence="5 15" id="KW-0808">Transferase</keyword>
<accession>A0AAX3RI04</accession>
<dbReference type="GO" id="GO:0000287">
    <property type="term" value="F:magnesium ion binding"/>
    <property type="evidence" value="ECO:0007669"/>
    <property type="project" value="UniProtKB-UniRule"/>
</dbReference>
<dbReference type="GO" id="GO:0009432">
    <property type="term" value="P:SOS response"/>
    <property type="evidence" value="ECO:0007669"/>
    <property type="project" value="TreeGrafter"/>
</dbReference>
<feature type="binding site" evidence="15">
    <location>
        <position position="12"/>
    </location>
    <ligand>
        <name>Mg(2+)</name>
        <dbReference type="ChEBI" id="CHEBI:18420"/>
    </ligand>
</feature>
<evidence type="ECO:0000256" key="11">
    <source>
        <dbReference type="ARBA" id="ARBA00022932"/>
    </source>
</evidence>
<dbReference type="GO" id="GO:0006281">
    <property type="term" value="P:DNA repair"/>
    <property type="evidence" value="ECO:0007669"/>
    <property type="project" value="UniProtKB-UniRule"/>
</dbReference>